<dbReference type="Proteomes" id="UP000297245">
    <property type="component" value="Unassembled WGS sequence"/>
</dbReference>
<keyword evidence="4" id="KW-1185">Reference proteome</keyword>
<keyword evidence="2" id="KW-0732">Signal</keyword>
<dbReference type="AlphaFoldDB" id="A0A4S8MDB3"/>
<feature type="region of interest" description="Disordered" evidence="1">
    <location>
        <begin position="40"/>
        <end position="71"/>
    </location>
</feature>
<evidence type="ECO:0008006" key="5">
    <source>
        <dbReference type="Google" id="ProtNLM"/>
    </source>
</evidence>
<name>A0A4S8MDB3_DENBC</name>
<evidence type="ECO:0000313" key="3">
    <source>
        <dbReference type="EMBL" id="THV00332.1"/>
    </source>
</evidence>
<reference evidence="3 4" key="1">
    <citation type="journal article" date="2019" name="Nat. Ecol. Evol.">
        <title>Megaphylogeny resolves global patterns of mushroom evolution.</title>
        <authorList>
            <person name="Varga T."/>
            <person name="Krizsan K."/>
            <person name="Foldi C."/>
            <person name="Dima B."/>
            <person name="Sanchez-Garcia M."/>
            <person name="Sanchez-Ramirez S."/>
            <person name="Szollosi G.J."/>
            <person name="Szarkandi J.G."/>
            <person name="Papp V."/>
            <person name="Albert L."/>
            <person name="Andreopoulos W."/>
            <person name="Angelini C."/>
            <person name="Antonin V."/>
            <person name="Barry K.W."/>
            <person name="Bougher N.L."/>
            <person name="Buchanan P."/>
            <person name="Buyck B."/>
            <person name="Bense V."/>
            <person name="Catcheside P."/>
            <person name="Chovatia M."/>
            <person name="Cooper J."/>
            <person name="Damon W."/>
            <person name="Desjardin D."/>
            <person name="Finy P."/>
            <person name="Geml J."/>
            <person name="Haridas S."/>
            <person name="Hughes K."/>
            <person name="Justo A."/>
            <person name="Karasinski D."/>
            <person name="Kautmanova I."/>
            <person name="Kiss B."/>
            <person name="Kocsube S."/>
            <person name="Kotiranta H."/>
            <person name="LaButti K.M."/>
            <person name="Lechner B.E."/>
            <person name="Liimatainen K."/>
            <person name="Lipzen A."/>
            <person name="Lukacs Z."/>
            <person name="Mihaltcheva S."/>
            <person name="Morgado L.N."/>
            <person name="Niskanen T."/>
            <person name="Noordeloos M.E."/>
            <person name="Ohm R.A."/>
            <person name="Ortiz-Santana B."/>
            <person name="Ovrebo C."/>
            <person name="Racz N."/>
            <person name="Riley R."/>
            <person name="Savchenko A."/>
            <person name="Shiryaev A."/>
            <person name="Soop K."/>
            <person name="Spirin V."/>
            <person name="Szebenyi C."/>
            <person name="Tomsovsky M."/>
            <person name="Tulloss R.E."/>
            <person name="Uehling J."/>
            <person name="Grigoriev I.V."/>
            <person name="Vagvolgyi C."/>
            <person name="Papp T."/>
            <person name="Martin F.M."/>
            <person name="Miettinen O."/>
            <person name="Hibbett D.S."/>
            <person name="Nagy L.G."/>
        </authorList>
    </citation>
    <scope>NUCLEOTIDE SEQUENCE [LARGE SCALE GENOMIC DNA]</scope>
    <source>
        <strain evidence="3 4">CBS 962.96</strain>
    </source>
</reference>
<dbReference type="EMBL" id="ML179105">
    <property type="protein sequence ID" value="THV00332.1"/>
    <property type="molecule type" value="Genomic_DNA"/>
</dbReference>
<evidence type="ECO:0000256" key="2">
    <source>
        <dbReference type="SAM" id="SignalP"/>
    </source>
</evidence>
<gene>
    <name evidence="3" type="ORF">K435DRAFT_458121</name>
</gene>
<feature type="compositionally biased region" description="Low complexity" evidence="1">
    <location>
        <begin position="43"/>
        <end position="71"/>
    </location>
</feature>
<evidence type="ECO:0000313" key="4">
    <source>
        <dbReference type="Proteomes" id="UP000297245"/>
    </source>
</evidence>
<organism evidence="3 4">
    <name type="scientific">Dendrothele bispora (strain CBS 962.96)</name>
    <dbReference type="NCBI Taxonomy" id="1314807"/>
    <lineage>
        <taxon>Eukaryota</taxon>
        <taxon>Fungi</taxon>
        <taxon>Dikarya</taxon>
        <taxon>Basidiomycota</taxon>
        <taxon>Agaricomycotina</taxon>
        <taxon>Agaricomycetes</taxon>
        <taxon>Agaricomycetidae</taxon>
        <taxon>Agaricales</taxon>
        <taxon>Agaricales incertae sedis</taxon>
        <taxon>Dendrothele</taxon>
    </lineage>
</organism>
<protein>
    <recommendedName>
        <fullName evidence="5">Transmembrane protein</fullName>
    </recommendedName>
</protein>
<accession>A0A4S8MDB3</accession>
<feature type="chain" id="PRO_5021020635" description="Transmembrane protein" evidence="2">
    <location>
        <begin position="23"/>
        <end position="207"/>
    </location>
</feature>
<sequence>MTLFALLMFLLNLILLTLFTNSCFNFFHSPFFTRIRSRFSKKPSNSSPGRSSSSSPSPSTTTPTNTNNTNTNLPPFLLTLLNRLHSLPLPPLHTTVFVLTTVNLCSLILSITQIEAMIATNAQLLLGSSSGAGEGGGEGGGGEVVLGRINGRLDRFFRLFWLLIRWLGFGEFWRRSGMLGLGSGSGRRETIVMVMCKERRRKKVQGV</sequence>
<feature type="signal peptide" evidence="2">
    <location>
        <begin position="1"/>
        <end position="22"/>
    </location>
</feature>
<proteinExistence type="predicted"/>
<evidence type="ECO:0000256" key="1">
    <source>
        <dbReference type="SAM" id="MobiDB-lite"/>
    </source>
</evidence>